<evidence type="ECO:0000313" key="5">
    <source>
        <dbReference type="EMBL" id="ANH79866.1"/>
    </source>
</evidence>
<dbReference type="SUPFAM" id="SSF46785">
    <property type="entry name" value="Winged helix' DNA-binding domain"/>
    <property type="match status" value="1"/>
</dbReference>
<proteinExistence type="predicted"/>
<dbReference type="Pfam" id="PF01047">
    <property type="entry name" value="MarR"/>
    <property type="match status" value="1"/>
</dbReference>
<protein>
    <recommendedName>
        <fullName evidence="4">HTH marR-type domain-containing protein</fullName>
    </recommendedName>
</protein>
<dbReference type="OrthoDB" id="996843at2"/>
<evidence type="ECO:0000259" key="4">
    <source>
        <dbReference type="PROSITE" id="PS50995"/>
    </source>
</evidence>
<dbReference type="InterPro" id="IPR000835">
    <property type="entry name" value="HTH_MarR-typ"/>
</dbReference>
<evidence type="ECO:0000313" key="6">
    <source>
        <dbReference type="Proteomes" id="UP000077667"/>
    </source>
</evidence>
<dbReference type="KEGG" id="nia:A8C56_01735"/>
<keyword evidence="3" id="KW-0804">Transcription</keyword>
<dbReference type="PROSITE" id="PS50995">
    <property type="entry name" value="HTH_MARR_2"/>
    <property type="match status" value="1"/>
</dbReference>
<gene>
    <name evidence="5" type="ORF">A8C56_01735</name>
</gene>
<evidence type="ECO:0000256" key="2">
    <source>
        <dbReference type="ARBA" id="ARBA00023125"/>
    </source>
</evidence>
<keyword evidence="1" id="KW-0805">Transcription regulation</keyword>
<accession>A0A1A9HWV3</accession>
<dbReference type="InterPro" id="IPR036390">
    <property type="entry name" value="WH_DNA-bd_sf"/>
</dbReference>
<dbReference type="Gene3D" id="1.10.10.10">
    <property type="entry name" value="Winged helix-like DNA-binding domain superfamily/Winged helix DNA-binding domain"/>
    <property type="match status" value="1"/>
</dbReference>
<evidence type="ECO:0000256" key="3">
    <source>
        <dbReference type="ARBA" id="ARBA00023163"/>
    </source>
</evidence>
<dbReference type="Proteomes" id="UP000077667">
    <property type="component" value="Chromosome"/>
</dbReference>
<sequence length="149" mass="17924">MTDTDPTEATRRFVHALLELRDYLRQFMQKKFRAHNIDLTYEMHQIMASLWKKDGVNQQDLANLTLKDKASMTYLIDNLTKRELVFRKEDPRDRRNKLVYLTPKGKRLGHKVEPWVNELFEIVATGFKPADMEHYTRIVEEMRDNIRRE</sequence>
<dbReference type="PANTHER" id="PTHR42756:SF1">
    <property type="entry name" value="TRANSCRIPTIONAL REPRESSOR OF EMRAB OPERON"/>
    <property type="match status" value="1"/>
</dbReference>
<dbReference type="InterPro" id="IPR036388">
    <property type="entry name" value="WH-like_DNA-bd_sf"/>
</dbReference>
<dbReference type="SMART" id="SM00347">
    <property type="entry name" value="HTH_MARR"/>
    <property type="match status" value="1"/>
</dbReference>
<dbReference type="GO" id="GO:0003677">
    <property type="term" value="F:DNA binding"/>
    <property type="evidence" value="ECO:0007669"/>
    <property type="project" value="UniProtKB-KW"/>
</dbReference>
<dbReference type="STRING" id="1176587.A8C56_01735"/>
<dbReference type="EMBL" id="CP015772">
    <property type="protein sequence ID" value="ANH79866.1"/>
    <property type="molecule type" value="Genomic_DNA"/>
</dbReference>
<organism evidence="5 6">
    <name type="scientific">Niabella ginsenosidivorans</name>
    <dbReference type="NCBI Taxonomy" id="1176587"/>
    <lineage>
        <taxon>Bacteria</taxon>
        <taxon>Pseudomonadati</taxon>
        <taxon>Bacteroidota</taxon>
        <taxon>Chitinophagia</taxon>
        <taxon>Chitinophagales</taxon>
        <taxon>Chitinophagaceae</taxon>
        <taxon>Niabella</taxon>
    </lineage>
</organism>
<dbReference type="PANTHER" id="PTHR42756">
    <property type="entry name" value="TRANSCRIPTIONAL REGULATOR, MARR"/>
    <property type="match status" value="1"/>
</dbReference>
<dbReference type="RefSeq" id="WP_067751224.1">
    <property type="nucleotide sequence ID" value="NZ_CP015772.1"/>
</dbReference>
<reference evidence="5 6" key="1">
    <citation type="submission" date="2016-05" db="EMBL/GenBank/DDBJ databases">
        <title>Niabella ginsenosidivorans BS26 whole genome sequencing.</title>
        <authorList>
            <person name="Im W.T."/>
            <person name="Siddiqi M.Z."/>
        </authorList>
    </citation>
    <scope>NUCLEOTIDE SEQUENCE [LARGE SCALE GENOMIC DNA]</scope>
    <source>
        <strain evidence="5 6">BS26</strain>
    </source>
</reference>
<evidence type="ECO:0000256" key="1">
    <source>
        <dbReference type="ARBA" id="ARBA00023015"/>
    </source>
</evidence>
<feature type="domain" description="HTH marR-type" evidence="4">
    <location>
        <begin position="10"/>
        <end position="144"/>
    </location>
</feature>
<keyword evidence="6" id="KW-1185">Reference proteome</keyword>
<dbReference type="AlphaFoldDB" id="A0A1A9HWV3"/>
<name>A0A1A9HWV3_9BACT</name>
<keyword evidence="2" id="KW-0238">DNA-binding</keyword>
<dbReference type="GO" id="GO:0003700">
    <property type="term" value="F:DNA-binding transcription factor activity"/>
    <property type="evidence" value="ECO:0007669"/>
    <property type="project" value="InterPro"/>
</dbReference>